<dbReference type="PANTHER" id="PTHR13847:SF280">
    <property type="entry name" value="D-AMINO ACID DEHYDROGENASE"/>
    <property type="match status" value="1"/>
</dbReference>
<dbReference type="InterPro" id="IPR006076">
    <property type="entry name" value="FAD-dep_OxRdtase"/>
</dbReference>
<dbReference type="GO" id="GO:0005737">
    <property type="term" value="C:cytoplasm"/>
    <property type="evidence" value="ECO:0007669"/>
    <property type="project" value="TreeGrafter"/>
</dbReference>
<proteinExistence type="inferred from homology"/>
<dbReference type="SUPFAM" id="SSF54373">
    <property type="entry name" value="FAD-linked reductases, C-terminal domain"/>
    <property type="match status" value="1"/>
</dbReference>
<reference evidence="4" key="1">
    <citation type="submission" date="2022-06" db="EMBL/GenBank/DDBJ databases">
        <authorList>
            <person name="Sun Q."/>
        </authorList>
    </citation>
    <scope>NUCLEOTIDE SEQUENCE</scope>
    <source>
        <strain evidence="4">S101</strain>
    </source>
</reference>
<dbReference type="InterPro" id="IPR036188">
    <property type="entry name" value="FAD/NAD-bd_sf"/>
</dbReference>
<dbReference type="GO" id="GO:0008718">
    <property type="term" value="F:D-amino-acid dehydrogenase activity"/>
    <property type="evidence" value="ECO:0007669"/>
    <property type="project" value="TreeGrafter"/>
</dbReference>
<comment type="caution">
    <text evidence="4">The sequence shown here is derived from an EMBL/GenBank/DDBJ whole genome shotgun (WGS) entry which is preliminary data.</text>
</comment>
<keyword evidence="2" id="KW-0560">Oxidoreductase</keyword>
<dbReference type="Gene3D" id="3.30.9.10">
    <property type="entry name" value="D-Amino Acid Oxidase, subunit A, domain 2"/>
    <property type="match status" value="1"/>
</dbReference>
<dbReference type="EMBL" id="JAMXLX010000007">
    <property type="protein sequence ID" value="MCO5959163.1"/>
    <property type="molecule type" value="Genomic_DNA"/>
</dbReference>
<dbReference type="Proteomes" id="UP001155380">
    <property type="component" value="Unassembled WGS sequence"/>
</dbReference>
<protein>
    <submittedName>
        <fullName evidence="4">D-amino acid dehydrogenase</fullName>
    </submittedName>
</protein>
<dbReference type="NCBIfam" id="NF001933">
    <property type="entry name" value="PRK00711.1"/>
    <property type="match status" value="1"/>
</dbReference>
<dbReference type="SUPFAM" id="SSF51905">
    <property type="entry name" value="FAD/NAD(P)-binding domain"/>
    <property type="match status" value="1"/>
</dbReference>
<evidence type="ECO:0000256" key="1">
    <source>
        <dbReference type="ARBA" id="ARBA00009410"/>
    </source>
</evidence>
<organism evidence="4 5">
    <name type="scientific">Ciceribacter sichuanensis</name>
    <dbReference type="NCBI Taxonomy" id="2949647"/>
    <lineage>
        <taxon>Bacteria</taxon>
        <taxon>Pseudomonadati</taxon>
        <taxon>Pseudomonadota</taxon>
        <taxon>Alphaproteobacteria</taxon>
        <taxon>Hyphomicrobiales</taxon>
        <taxon>Rhizobiaceae</taxon>
        <taxon>Ciceribacter</taxon>
    </lineage>
</organism>
<comment type="similarity">
    <text evidence="1">Belongs to the DadA oxidoreductase family.</text>
</comment>
<dbReference type="GO" id="GO:0005886">
    <property type="term" value="C:plasma membrane"/>
    <property type="evidence" value="ECO:0007669"/>
    <property type="project" value="TreeGrafter"/>
</dbReference>
<evidence type="ECO:0000313" key="5">
    <source>
        <dbReference type="Proteomes" id="UP001155380"/>
    </source>
</evidence>
<evidence type="ECO:0000313" key="4">
    <source>
        <dbReference type="EMBL" id="MCO5959163.1"/>
    </source>
</evidence>
<dbReference type="Pfam" id="PF01266">
    <property type="entry name" value="DAO"/>
    <property type="match status" value="1"/>
</dbReference>
<dbReference type="Gene3D" id="3.50.50.60">
    <property type="entry name" value="FAD/NAD(P)-binding domain"/>
    <property type="match status" value="2"/>
</dbReference>
<accession>A0AAJ1C1P4</accession>
<gene>
    <name evidence="4" type="ORF">NBH21_20475</name>
</gene>
<name>A0AAJ1C1P4_9HYPH</name>
<dbReference type="GO" id="GO:0055130">
    <property type="term" value="P:D-alanine catabolic process"/>
    <property type="evidence" value="ECO:0007669"/>
    <property type="project" value="TreeGrafter"/>
</dbReference>
<dbReference type="AlphaFoldDB" id="A0AAJ1C1P4"/>
<feature type="domain" description="FAD dependent oxidoreductase" evidence="3">
    <location>
        <begin position="2"/>
        <end position="399"/>
    </location>
</feature>
<evidence type="ECO:0000256" key="2">
    <source>
        <dbReference type="ARBA" id="ARBA00023002"/>
    </source>
</evidence>
<dbReference type="PANTHER" id="PTHR13847">
    <property type="entry name" value="SARCOSINE DEHYDROGENASE-RELATED"/>
    <property type="match status" value="1"/>
</dbReference>
<sequence length="420" mass="45460">MKICILGAGVVGLTTAYFLARSGHEISIVDRNGLPAQETSFANGGQLSYSYVAPLAAPSIFPSLPKYLLDRQSPLGFQLRADPSQWRWLLNFLRACSPGTFQKHTAELAMLADFSRTAMHDLMQAESLDFDFNRFGKLVIHRDRKSFENAVALAAYQKELGAEQDVLDDEACIALEPSLASLKGQFSGGVFTPSEEAGDCRKFCEALDKVLGEQYGVTRLYHHKIGALRADQGRVRAVSTDRGDVEADHFVMTAGLTSRELMRPLGVSLPLCALKGYSLTVAVPEATETAAPKISVTDSQNKIVYARLGDSLRIAAMVDIGTSDAAVNPRRLDTLKRQVRSTFPKLADLDNAQSWAGLRPATAQGKPIIGKTPYRNLSLNVGHGALGFTLACGSARLIRDFIDEKPAALDATPFALGAVQ</sequence>
<dbReference type="RefSeq" id="WP_250914484.1">
    <property type="nucleotide sequence ID" value="NZ_JAMXLX010000007.1"/>
</dbReference>
<evidence type="ECO:0000259" key="3">
    <source>
        <dbReference type="Pfam" id="PF01266"/>
    </source>
</evidence>